<dbReference type="RefSeq" id="WP_318066755.1">
    <property type="nucleotide sequence ID" value="NZ_JAWONS010000329.1"/>
</dbReference>
<evidence type="ECO:0000313" key="5">
    <source>
        <dbReference type="EMBL" id="MDW2800589.1"/>
    </source>
</evidence>
<organism evidence="5 6">
    <name type="scientific">Clostridium boliviensis</name>
    <dbReference type="NCBI Taxonomy" id="318465"/>
    <lineage>
        <taxon>Bacteria</taxon>
        <taxon>Bacillati</taxon>
        <taxon>Bacillota</taxon>
        <taxon>Clostridia</taxon>
        <taxon>Eubacteriales</taxon>
        <taxon>Clostridiaceae</taxon>
        <taxon>Clostridium</taxon>
    </lineage>
</organism>
<keyword evidence="6" id="KW-1185">Reference proteome</keyword>
<gene>
    <name evidence="5" type="ORF">RZO55_23765</name>
</gene>
<evidence type="ECO:0000313" key="6">
    <source>
        <dbReference type="Proteomes" id="UP001276854"/>
    </source>
</evidence>
<dbReference type="Proteomes" id="UP001276854">
    <property type="component" value="Unassembled WGS sequence"/>
</dbReference>
<feature type="domain" description="HTH marR-type" evidence="4">
    <location>
        <begin position="1"/>
        <end position="146"/>
    </location>
</feature>
<sequence>MNEKDEYIKKVKTHLAVMMGKGRKIDKIFLSQGLTRLEVFAIQQIYQATNGDQDNKGIYVSVLAKNMDIVLSSASRTLNSLEKRGLISRKIDPENRRNICVMLTEKGEFVRKQCMENVNLLVSRVVDDMGIEDMEQLMILWNRFIDQMDKEVNELTEEMNKKTE</sequence>
<dbReference type="InterPro" id="IPR000835">
    <property type="entry name" value="HTH_MarR-typ"/>
</dbReference>
<evidence type="ECO:0000256" key="1">
    <source>
        <dbReference type="ARBA" id="ARBA00023015"/>
    </source>
</evidence>
<dbReference type="InterPro" id="IPR036388">
    <property type="entry name" value="WH-like_DNA-bd_sf"/>
</dbReference>
<keyword evidence="2" id="KW-0238">DNA-binding</keyword>
<evidence type="ECO:0000256" key="3">
    <source>
        <dbReference type="ARBA" id="ARBA00023163"/>
    </source>
</evidence>
<dbReference type="PANTHER" id="PTHR42756">
    <property type="entry name" value="TRANSCRIPTIONAL REGULATOR, MARR"/>
    <property type="match status" value="1"/>
</dbReference>
<reference evidence="5 6" key="1">
    <citation type="submission" date="2023-10" db="EMBL/GenBank/DDBJ databases">
        <title>A novel Glycoside Hydrolase 43-Like Enzyme from Clostrdium boliviensis is an Endo-xylanase, and a Candidate for Xylooligosaccharides Production from Different Xylan Substrates.</title>
        <authorList>
            <person name="Alvarez M.T."/>
            <person name="Rocabado-Villegas L.R."/>
            <person name="Salas-Veizaga D.M."/>
            <person name="Linares-Pasten J.A."/>
            <person name="Gudmundsdottir E.E."/>
            <person name="Hreggvidsson G.O."/>
            <person name="Adlercreutz P."/>
            <person name="Nordberg Karlsson E."/>
        </authorList>
    </citation>
    <scope>NUCLEOTIDE SEQUENCE [LARGE SCALE GENOMIC DNA]</scope>
    <source>
        <strain evidence="5 6">E-1</strain>
    </source>
</reference>
<dbReference type="SMART" id="SM00347">
    <property type="entry name" value="HTH_MARR"/>
    <property type="match status" value="1"/>
</dbReference>
<dbReference type="SUPFAM" id="SSF46785">
    <property type="entry name" value="Winged helix' DNA-binding domain"/>
    <property type="match status" value="1"/>
</dbReference>
<protein>
    <submittedName>
        <fullName evidence="5">MarR family transcriptional regulator</fullName>
    </submittedName>
</protein>
<dbReference type="PROSITE" id="PS50995">
    <property type="entry name" value="HTH_MARR_2"/>
    <property type="match status" value="1"/>
</dbReference>
<dbReference type="PROSITE" id="PS01117">
    <property type="entry name" value="HTH_MARR_1"/>
    <property type="match status" value="1"/>
</dbReference>
<evidence type="ECO:0000259" key="4">
    <source>
        <dbReference type="PROSITE" id="PS50995"/>
    </source>
</evidence>
<dbReference type="PANTHER" id="PTHR42756:SF1">
    <property type="entry name" value="TRANSCRIPTIONAL REPRESSOR OF EMRAB OPERON"/>
    <property type="match status" value="1"/>
</dbReference>
<proteinExistence type="predicted"/>
<keyword evidence="1" id="KW-0805">Transcription regulation</keyword>
<accession>A0ABU4GSH1</accession>
<dbReference type="InterPro" id="IPR023187">
    <property type="entry name" value="Tscrpt_reg_MarR-type_CS"/>
</dbReference>
<evidence type="ECO:0000256" key="2">
    <source>
        <dbReference type="ARBA" id="ARBA00023125"/>
    </source>
</evidence>
<dbReference type="PRINTS" id="PR00598">
    <property type="entry name" value="HTHMARR"/>
</dbReference>
<keyword evidence="3" id="KW-0804">Transcription</keyword>
<dbReference type="Pfam" id="PF01047">
    <property type="entry name" value="MarR"/>
    <property type="match status" value="1"/>
</dbReference>
<dbReference type="EMBL" id="JAWONS010000329">
    <property type="protein sequence ID" value="MDW2800589.1"/>
    <property type="molecule type" value="Genomic_DNA"/>
</dbReference>
<comment type="caution">
    <text evidence="5">The sequence shown here is derived from an EMBL/GenBank/DDBJ whole genome shotgun (WGS) entry which is preliminary data.</text>
</comment>
<dbReference type="Gene3D" id="1.10.10.10">
    <property type="entry name" value="Winged helix-like DNA-binding domain superfamily/Winged helix DNA-binding domain"/>
    <property type="match status" value="1"/>
</dbReference>
<name>A0ABU4GSH1_9CLOT</name>
<dbReference type="InterPro" id="IPR036390">
    <property type="entry name" value="WH_DNA-bd_sf"/>
</dbReference>